<dbReference type="EMBL" id="MH399788">
    <property type="protein sequence ID" value="AXC38579.1"/>
    <property type="molecule type" value="Genomic_DNA"/>
</dbReference>
<evidence type="ECO:0000313" key="2">
    <source>
        <dbReference type="Proteomes" id="UP000253048"/>
    </source>
</evidence>
<accession>A0A2Z5HEM2</accession>
<dbReference type="Proteomes" id="UP000253048">
    <property type="component" value="Segment"/>
</dbReference>
<reference evidence="2" key="1">
    <citation type="submission" date="2018-05" db="EMBL/GenBank/DDBJ databases">
        <authorList>
            <person name="Baldwin J.R."/>
            <person name="Bharucha N."/>
            <person name="Burkhalter J.L."/>
            <person name="Bythrow A.C."/>
            <person name="Chamala R.K."/>
            <person name="Dar M."/>
            <person name="Illendula A."/>
            <person name="Kovacs C.N."/>
            <person name="Kwiecinski J.R."/>
            <person name="Pobok V.A."/>
            <person name="Ring A."/>
            <person name="Robertson J.P."/>
            <person name="Serrano K."/>
            <person name="Soni U.K."/>
            <person name="Thomas A."/>
            <person name="Wooley A."/>
            <person name="Donovan S."/>
            <person name="Schirling A.M."/>
            <person name="Varkey A.L."/>
            <person name="Beshay M."/>
            <person name="Fultang N."/>
            <person name="Pape-Zambito D.A."/>
            <person name="Garlena R.A."/>
            <person name="Russell D.A."/>
            <person name="Pope W.H."/>
            <person name="Jacobs-Sera D."/>
            <person name="Hatfull G.F."/>
        </authorList>
    </citation>
    <scope>NUCLEOTIDE SEQUENCE [LARGE SCALE GENOMIC DNA]</scope>
</reference>
<name>A0A2Z5HEM2_9CAUD</name>
<sequence>MFCRRNRAAAKENARMYNLGKVYGYLDALKELTTAIQVETQLREEKAHLVSPSEPPWTLHSFASWLEGEVLRMSKTKQIPPDEWVKEVERVQSRLDRLTRRRR</sequence>
<organism evidence="1 2">
    <name type="scientific">Mycobacterium phage Visconti</name>
    <dbReference type="NCBI Taxonomy" id="2250387"/>
    <lineage>
        <taxon>Viruses</taxon>
        <taxon>Duplodnaviria</taxon>
        <taxon>Heunggongvirae</taxon>
        <taxon>Uroviricota</taxon>
        <taxon>Caudoviricetes</taxon>
        <taxon>Dclasvirinae</taxon>
        <taxon>Plotvirus</taxon>
        <taxon>Plotvirus plot</taxon>
    </lineage>
</organism>
<protein>
    <submittedName>
        <fullName evidence="1">Uncharacterized protein</fullName>
    </submittedName>
</protein>
<evidence type="ECO:0000313" key="1">
    <source>
        <dbReference type="EMBL" id="AXC38579.1"/>
    </source>
</evidence>
<gene>
    <name evidence="1" type="primary">87</name>
    <name evidence="1" type="ORF">SEA_VISCONTI_87</name>
</gene>
<proteinExistence type="predicted"/>